<gene>
    <name evidence="5" type="ORF">IRJ18_17185</name>
</gene>
<evidence type="ECO:0000256" key="1">
    <source>
        <dbReference type="ARBA" id="ARBA00023125"/>
    </source>
</evidence>
<organism evidence="5 6">
    <name type="scientific">Mucilaginibacter boryungensis</name>
    <dbReference type="NCBI Taxonomy" id="768480"/>
    <lineage>
        <taxon>Bacteria</taxon>
        <taxon>Pseudomonadati</taxon>
        <taxon>Bacteroidota</taxon>
        <taxon>Sphingobacteriia</taxon>
        <taxon>Sphingobacteriales</taxon>
        <taxon>Sphingobacteriaceae</taxon>
        <taxon>Mucilaginibacter</taxon>
    </lineage>
</organism>
<dbReference type="Proteomes" id="UP000632774">
    <property type="component" value="Unassembled WGS sequence"/>
</dbReference>
<sequence>MQQFTGRVTADAIVKTLDGGKEVVSFSIADNESYKPKGQDEPVQISTFFNCSYWAHTGVAKVLRKGAVVQVNGRVTARPYTTNTGDAAASLNVHANRIEVLAYATDKPDNAAKGKKNGKQNTPTGNSNDEVKDDLPF</sequence>
<dbReference type="RefSeq" id="WP_194107534.1">
    <property type="nucleotide sequence ID" value="NZ_JADFFM010000002.1"/>
</dbReference>
<keyword evidence="6" id="KW-1185">Reference proteome</keyword>
<evidence type="ECO:0000313" key="5">
    <source>
        <dbReference type="EMBL" id="MBE9668108.1"/>
    </source>
</evidence>
<protein>
    <recommendedName>
        <fullName evidence="2 3">Single-stranded DNA-binding protein</fullName>
    </recommendedName>
</protein>
<dbReference type="InterPro" id="IPR011344">
    <property type="entry name" value="ssDNA-bd"/>
</dbReference>
<dbReference type="Pfam" id="PF00436">
    <property type="entry name" value="SSB"/>
    <property type="match status" value="1"/>
</dbReference>
<feature type="region of interest" description="Disordered" evidence="4">
    <location>
        <begin position="104"/>
        <end position="137"/>
    </location>
</feature>
<evidence type="ECO:0000313" key="6">
    <source>
        <dbReference type="Proteomes" id="UP000632774"/>
    </source>
</evidence>
<dbReference type="Gene3D" id="2.40.50.140">
    <property type="entry name" value="Nucleic acid-binding proteins"/>
    <property type="match status" value="1"/>
</dbReference>
<keyword evidence="1 2" id="KW-0238">DNA-binding</keyword>
<dbReference type="NCBIfam" id="TIGR00621">
    <property type="entry name" value="ssb"/>
    <property type="match status" value="1"/>
</dbReference>
<proteinExistence type="predicted"/>
<reference evidence="5 6" key="1">
    <citation type="submission" date="2020-10" db="EMBL/GenBank/DDBJ databases">
        <title>Mucilaginibacter mali sp. nov., isolated from rhizosphere soil of apple orchard.</title>
        <authorList>
            <person name="Lee J.-S."/>
            <person name="Kim H.S."/>
            <person name="Kim J.-S."/>
        </authorList>
    </citation>
    <scope>NUCLEOTIDE SEQUENCE [LARGE SCALE GENOMIC DNA]</scope>
    <source>
        <strain evidence="5 6">KCTC 23157</strain>
    </source>
</reference>
<name>A0ABR9XL39_9SPHI</name>
<dbReference type="EMBL" id="JADFFM010000002">
    <property type="protein sequence ID" value="MBE9668108.1"/>
    <property type="molecule type" value="Genomic_DNA"/>
</dbReference>
<dbReference type="CDD" id="cd04496">
    <property type="entry name" value="SSB_OBF"/>
    <property type="match status" value="1"/>
</dbReference>
<evidence type="ECO:0000256" key="3">
    <source>
        <dbReference type="RuleBase" id="RU000524"/>
    </source>
</evidence>
<comment type="caution">
    <text evidence="5">The sequence shown here is derived from an EMBL/GenBank/DDBJ whole genome shotgun (WGS) entry which is preliminary data.</text>
</comment>
<evidence type="ECO:0000256" key="4">
    <source>
        <dbReference type="SAM" id="MobiDB-lite"/>
    </source>
</evidence>
<dbReference type="InterPro" id="IPR012340">
    <property type="entry name" value="NA-bd_OB-fold"/>
</dbReference>
<dbReference type="InterPro" id="IPR000424">
    <property type="entry name" value="Primosome_PriB/ssb"/>
</dbReference>
<dbReference type="SUPFAM" id="SSF50249">
    <property type="entry name" value="Nucleic acid-binding proteins"/>
    <property type="match status" value="1"/>
</dbReference>
<evidence type="ECO:0000256" key="2">
    <source>
        <dbReference type="PIRNR" id="PIRNR002070"/>
    </source>
</evidence>
<accession>A0ABR9XL39</accession>
<dbReference type="PROSITE" id="PS50935">
    <property type="entry name" value="SSB"/>
    <property type="match status" value="1"/>
</dbReference>
<dbReference type="GO" id="GO:0003677">
    <property type="term" value="F:DNA binding"/>
    <property type="evidence" value="ECO:0007669"/>
    <property type="project" value="UniProtKB-KW"/>
</dbReference>
<dbReference type="PIRSF" id="PIRSF002070">
    <property type="entry name" value="SSB"/>
    <property type="match status" value="1"/>
</dbReference>